<dbReference type="KEGG" id="tsy:THSYN_15155"/>
<evidence type="ECO:0000313" key="2">
    <source>
        <dbReference type="EMBL" id="AUB82153.1"/>
    </source>
</evidence>
<proteinExistence type="predicted"/>
<keyword evidence="3" id="KW-1185">Reference proteome</keyword>
<feature type="signal peptide" evidence="1">
    <location>
        <begin position="1"/>
        <end position="23"/>
    </location>
</feature>
<protein>
    <recommendedName>
        <fullName evidence="4">Cell envelope biogenesis protein TolA</fullName>
    </recommendedName>
</protein>
<keyword evidence="1" id="KW-0732">Signal</keyword>
<accession>A0A2K8U9A9</accession>
<feature type="chain" id="PRO_5014843156" description="Cell envelope biogenesis protein TolA" evidence="1">
    <location>
        <begin position="24"/>
        <end position="203"/>
    </location>
</feature>
<dbReference type="OrthoDB" id="5769605at2"/>
<reference evidence="2 3" key="1">
    <citation type="submission" date="2017-03" db="EMBL/GenBank/DDBJ databases">
        <title>Complete genome sequence of Candidatus 'Thiodictyon syntrophicum' sp. nov. strain Cad16T, a photolithoautotroph purple sulfur bacterium isolated from an alpine meromictic lake.</title>
        <authorList>
            <person name="Luedin S.M."/>
            <person name="Pothier J.F."/>
            <person name="Danza F."/>
            <person name="Storelli N."/>
            <person name="Wittwer M."/>
            <person name="Tonolla M."/>
        </authorList>
    </citation>
    <scope>NUCLEOTIDE SEQUENCE [LARGE SCALE GENOMIC DNA]</scope>
    <source>
        <strain evidence="2 3">Cad16T</strain>
    </source>
</reference>
<evidence type="ECO:0000256" key="1">
    <source>
        <dbReference type="SAM" id="SignalP"/>
    </source>
</evidence>
<gene>
    <name evidence="2" type="ORF">THSYN_15155</name>
</gene>
<organism evidence="2 3">
    <name type="scientific">Candidatus Thiodictyon syntrophicum</name>
    <dbReference type="NCBI Taxonomy" id="1166950"/>
    <lineage>
        <taxon>Bacteria</taxon>
        <taxon>Pseudomonadati</taxon>
        <taxon>Pseudomonadota</taxon>
        <taxon>Gammaproteobacteria</taxon>
        <taxon>Chromatiales</taxon>
        <taxon>Chromatiaceae</taxon>
        <taxon>Thiodictyon</taxon>
    </lineage>
</organism>
<dbReference type="Proteomes" id="UP000232638">
    <property type="component" value="Chromosome"/>
</dbReference>
<name>A0A2K8U9A9_9GAMM</name>
<sequence>MKNLQMSAIALAIGFVVSAGVSAQALTKDQYKAGEARIAEQYTADKVKCEALSGNAKDICFAQAKGKEKVAEAELEASYEPTAKHRYDLLVTKAKADYAIANQKCDDRTGNDQEVCVKEAKAVETRIRADAEAQLKIWEADQTAIEKTAATETKAKEEGTAARQNATAEKREANYAVAQAKCGALTGADSDRCLQDAKTKYGM</sequence>
<dbReference type="EMBL" id="CP020370">
    <property type="protein sequence ID" value="AUB82153.1"/>
    <property type="molecule type" value="Genomic_DNA"/>
</dbReference>
<dbReference type="AlphaFoldDB" id="A0A2K8U9A9"/>
<evidence type="ECO:0000313" key="3">
    <source>
        <dbReference type="Proteomes" id="UP000232638"/>
    </source>
</evidence>
<evidence type="ECO:0008006" key="4">
    <source>
        <dbReference type="Google" id="ProtNLM"/>
    </source>
</evidence>